<dbReference type="InterPro" id="IPR034660">
    <property type="entry name" value="DinB/YfiT-like"/>
</dbReference>
<reference evidence="3" key="1">
    <citation type="journal article" date="2019" name="Int. J. Syst. Evol. Microbiol.">
        <title>The Global Catalogue of Microorganisms (GCM) 10K type strain sequencing project: providing services to taxonomists for standard genome sequencing and annotation.</title>
        <authorList>
            <consortium name="The Broad Institute Genomics Platform"/>
            <consortium name="The Broad Institute Genome Sequencing Center for Infectious Disease"/>
            <person name="Wu L."/>
            <person name="Ma J."/>
        </authorList>
    </citation>
    <scope>NUCLEOTIDE SEQUENCE [LARGE SCALE GENOMIC DNA]</scope>
    <source>
        <strain evidence="3">JCM 18459</strain>
    </source>
</reference>
<evidence type="ECO:0000313" key="2">
    <source>
        <dbReference type="EMBL" id="GAA5148726.1"/>
    </source>
</evidence>
<dbReference type="Pfam" id="PF11716">
    <property type="entry name" value="MDMPI_N"/>
    <property type="match status" value="1"/>
</dbReference>
<keyword evidence="2" id="KW-0413">Isomerase</keyword>
<feature type="domain" description="Mycothiol-dependent maleylpyruvate isomerase metal-binding" evidence="1">
    <location>
        <begin position="12"/>
        <end position="111"/>
    </location>
</feature>
<accession>A0ABP9PLT8</accession>
<dbReference type="Proteomes" id="UP001500221">
    <property type="component" value="Unassembled WGS sequence"/>
</dbReference>
<comment type="caution">
    <text evidence="2">The sequence shown here is derived from an EMBL/GenBank/DDBJ whole genome shotgun (WGS) entry which is preliminary data.</text>
</comment>
<proteinExistence type="predicted"/>
<dbReference type="SUPFAM" id="SSF109854">
    <property type="entry name" value="DinB/YfiT-like putative metalloenzymes"/>
    <property type="match status" value="1"/>
</dbReference>
<dbReference type="RefSeq" id="WP_345458450.1">
    <property type="nucleotide sequence ID" value="NZ_BAABKG010000003.1"/>
</dbReference>
<dbReference type="InterPro" id="IPR024344">
    <property type="entry name" value="MDMPI_metal-binding"/>
</dbReference>
<keyword evidence="3" id="KW-1185">Reference proteome</keyword>
<evidence type="ECO:0000259" key="1">
    <source>
        <dbReference type="Pfam" id="PF11716"/>
    </source>
</evidence>
<evidence type="ECO:0000313" key="3">
    <source>
        <dbReference type="Proteomes" id="UP001500221"/>
    </source>
</evidence>
<protein>
    <submittedName>
        <fullName evidence="2">Maleylpyruvate isomerase family mycothiol-dependent enzyme</fullName>
    </submittedName>
</protein>
<sequence length="229" mass="24691">MASGSAEAAQWWREACERVCTLVEQAVDDDPGALERPVPACPDWSGRQLLAHMVGLTADVLDGDEPDDHNEAWTQAQVDRRARDDAATIVAEWRRLAPAVVAYVRETDARPLGDVTIHEHDLRGALGRPGARDVAAVGVIRERMAARLAARVTGAGLAPVRLASPEWSWSSADGEPGVVLEAPGFDLFRAVTSRRTADQLRAWTTQGDVEPYLDAFAVLGPLPGRSLGE</sequence>
<name>A0ABP9PLT8_9ACTN</name>
<gene>
    <name evidence="2" type="ORF">GCM10023340_22960</name>
</gene>
<organism evidence="2 3">
    <name type="scientific">Nocardioides marinquilinus</name>
    <dbReference type="NCBI Taxonomy" id="1210400"/>
    <lineage>
        <taxon>Bacteria</taxon>
        <taxon>Bacillati</taxon>
        <taxon>Actinomycetota</taxon>
        <taxon>Actinomycetes</taxon>
        <taxon>Propionibacteriales</taxon>
        <taxon>Nocardioidaceae</taxon>
        <taxon>Nocardioides</taxon>
    </lineage>
</organism>
<dbReference type="GO" id="GO:0016853">
    <property type="term" value="F:isomerase activity"/>
    <property type="evidence" value="ECO:0007669"/>
    <property type="project" value="UniProtKB-KW"/>
</dbReference>
<dbReference type="EMBL" id="BAABKG010000003">
    <property type="protein sequence ID" value="GAA5148726.1"/>
    <property type="molecule type" value="Genomic_DNA"/>
</dbReference>